<protein>
    <recommendedName>
        <fullName evidence="4">O-methyltransferase C-terminal domain-containing protein</fullName>
    </recommendedName>
</protein>
<keyword evidence="3" id="KW-0949">S-adenosyl-L-methionine</keyword>
<gene>
    <name evidence="5" type="ORF">GH714_043541</name>
</gene>
<dbReference type="EMBL" id="JAAGAX010000020">
    <property type="protein sequence ID" value="KAF2283209.1"/>
    <property type="molecule type" value="Genomic_DNA"/>
</dbReference>
<dbReference type="InterPro" id="IPR029063">
    <property type="entry name" value="SAM-dependent_MTases_sf"/>
</dbReference>
<dbReference type="PANTHER" id="PTHR11746">
    <property type="entry name" value="O-METHYLTRANSFERASE"/>
    <property type="match status" value="1"/>
</dbReference>
<dbReference type="SUPFAM" id="SSF53335">
    <property type="entry name" value="S-adenosyl-L-methionine-dependent methyltransferases"/>
    <property type="match status" value="1"/>
</dbReference>
<keyword evidence="1" id="KW-0489">Methyltransferase</keyword>
<organism evidence="5 6">
    <name type="scientific">Hevea brasiliensis</name>
    <name type="common">Para rubber tree</name>
    <name type="synonym">Siphonia brasiliensis</name>
    <dbReference type="NCBI Taxonomy" id="3981"/>
    <lineage>
        <taxon>Eukaryota</taxon>
        <taxon>Viridiplantae</taxon>
        <taxon>Streptophyta</taxon>
        <taxon>Embryophyta</taxon>
        <taxon>Tracheophyta</taxon>
        <taxon>Spermatophyta</taxon>
        <taxon>Magnoliopsida</taxon>
        <taxon>eudicotyledons</taxon>
        <taxon>Gunneridae</taxon>
        <taxon>Pentapetalae</taxon>
        <taxon>rosids</taxon>
        <taxon>fabids</taxon>
        <taxon>Malpighiales</taxon>
        <taxon>Euphorbiaceae</taxon>
        <taxon>Crotonoideae</taxon>
        <taxon>Micrandreae</taxon>
        <taxon>Hevea</taxon>
    </lineage>
</organism>
<dbReference type="GO" id="GO:0032259">
    <property type="term" value="P:methylation"/>
    <property type="evidence" value="ECO:0007669"/>
    <property type="project" value="UniProtKB-KW"/>
</dbReference>
<evidence type="ECO:0000256" key="2">
    <source>
        <dbReference type="ARBA" id="ARBA00022679"/>
    </source>
</evidence>
<name>A0A6A6K700_HEVBR</name>
<feature type="domain" description="O-methyltransferase C-terminal" evidence="4">
    <location>
        <begin position="2"/>
        <end position="68"/>
    </location>
</feature>
<dbReference type="InterPro" id="IPR016461">
    <property type="entry name" value="COMT-like"/>
</dbReference>
<evidence type="ECO:0000313" key="5">
    <source>
        <dbReference type="EMBL" id="KAF2283209.1"/>
    </source>
</evidence>
<dbReference type="InterPro" id="IPR001077">
    <property type="entry name" value="COMT_C"/>
</dbReference>
<keyword evidence="6" id="KW-1185">Reference proteome</keyword>
<accession>A0A6A6K700</accession>
<dbReference type="Gene3D" id="3.40.50.150">
    <property type="entry name" value="Vaccinia Virus protein VP39"/>
    <property type="match status" value="2"/>
</dbReference>
<dbReference type="Proteomes" id="UP000467840">
    <property type="component" value="Unassembled WGS sequence"/>
</dbReference>
<dbReference type="Pfam" id="PF00891">
    <property type="entry name" value="Methyltransf_2"/>
    <property type="match status" value="2"/>
</dbReference>
<evidence type="ECO:0000313" key="6">
    <source>
        <dbReference type="Proteomes" id="UP000467840"/>
    </source>
</evidence>
<dbReference type="AlphaFoldDB" id="A0A6A6K700"/>
<dbReference type="PROSITE" id="PS51683">
    <property type="entry name" value="SAM_OMT_II"/>
    <property type="match status" value="1"/>
</dbReference>
<sequence length="153" mass="16695">MFNSGMACTARVVIRAILVGYKNGFGCVGSLVDVGGGTGDLVSEIVKSPHIKGINFDLPHVVATAPEYKGKRYLRKQGRLSIVDVVLKPEGDDLFDDTGCVFDLLMIAHSSGGKERTELEWKKLLEEGGFPRYNIIKIPALTSIIEAYPQLQN</sequence>
<feature type="domain" description="O-methyltransferase C-terminal" evidence="4">
    <location>
        <begin position="72"/>
        <end position="130"/>
    </location>
</feature>
<evidence type="ECO:0000259" key="4">
    <source>
        <dbReference type="Pfam" id="PF00891"/>
    </source>
</evidence>
<evidence type="ECO:0000256" key="3">
    <source>
        <dbReference type="ARBA" id="ARBA00022691"/>
    </source>
</evidence>
<evidence type="ECO:0000256" key="1">
    <source>
        <dbReference type="ARBA" id="ARBA00022603"/>
    </source>
</evidence>
<comment type="caution">
    <text evidence="5">The sequence shown here is derived from an EMBL/GenBank/DDBJ whole genome shotgun (WGS) entry which is preliminary data.</text>
</comment>
<dbReference type="GO" id="GO:0008171">
    <property type="term" value="F:O-methyltransferase activity"/>
    <property type="evidence" value="ECO:0007669"/>
    <property type="project" value="InterPro"/>
</dbReference>
<proteinExistence type="predicted"/>
<keyword evidence="2" id="KW-0808">Transferase</keyword>
<reference evidence="5 6" key="1">
    <citation type="journal article" date="2020" name="Mol. Plant">
        <title>The Chromosome-Based Rubber Tree Genome Provides New Insights into Spurge Genome Evolution and Rubber Biosynthesis.</title>
        <authorList>
            <person name="Liu J."/>
            <person name="Shi C."/>
            <person name="Shi C.C."/>
            <person name="Li W."/>
            <person name="Zhang Q.J."/>
            <person name="Zhang Y."/>
            <person name="Li K."/>
            <person name="Lu H.F."/>
            <person name="Shi C."/>
            <person name="Zhu S.T."/>
            <person name="Xiao Z.Y."/>
            <person name="Nan H."/>
            <person name="Yue Y."/>
            <person name="Zhu X.G."/>
            <person name="Wu Y."/>
            <person name="Hong X.N."/>
            <person name="Fan G.Y."/>
            <person name="Tong Y."/>
            <person name="Zhang D."/>
            <person name="Mao C.L."/>
            <person name="Liu Y.L."/>
            <person name="Hao S.J."/>
            <person name="Liu W.Q."/>
            <person name="Lv M.Q."/>
            <person name="Zhang H.B."/>
            <person name="Liu Y."/>
            <person name="Hu-Tang G.R."/>
            <person name="Wang J.P."/>
            <person name="Wang J.H."/>
            <person name="Sun Y.H."/>
            <person name="Ni S.B."/>
            <person name="Chen W.B."/>
            <person name="Zhang X.C."/>
            <person name="Jiao Y.N."/>
            <person name="Eichler E.E."/>
            <person name="Li G.H."/>
            <person name="Liu X."/>
            <person name="Gao L.Z."/>
        </authorList>
    </citation>
    <scope>NUCLEOTIDE SEQUENCE [LARGE SCALE GENOMIC DNA]</scope>
    <source>
        <strain evidence="6">cv. GT1</strain>
        <tissue evidence="5">Leaf</tissue>
    </source>
</reference>